<dbReference type="PANTHER" id="PTHR43283:SF7">
    <property type="entry name" value="BETA-LACTAMASE-RELATED DOMAIN-CONTAINING PROTEIN"/>
    <property type="match status" value="1"/>
</dbReference>
<dbReference type="KEGG" id="xba:C7S18_21890"/>
<dbReference type="Gene3D" id="3.40.710.10">
    <property type="entry name" value="DD-peptidase/beta-lactamase superfamily"/>
    <property type="match status" value="1"/>
</dbReference>
<dbReference type="AlphaFoldDB" id="A0A2P1PZD6"/>
<dbReference type="Pfam" id="PF00144">
    <property type="entry name" value="Beta-lactamase"/>
    <property type="match status" value="1"/>
</dbReference>
<keyword evidence="3" id="KW-1185">Reference proteome</keyword>
<dbReference type="OrthoDB" id="6963107at2"/>
<evidence type="ECO:0000313" key="3">
    <source>
        <dbReference type="Proteomes" id="UP000241074"/>
    </source>
</evidence>
<evidence type="ECO:0000259" key="1">
    <source>
        <dbReference type="Pfam" id="PF00144"/>
    </source>
</evidence>
<dbReference type="EMBL" id="CP027860">
    <property type="protein sequence ID" value="AVQ00223.1"/>
    <property type="molecule type" value="Genomic_DNA"/>
</dbReference>
<feature type="domain" description="Beta-lactamase-related" evidence="1">
    <location>
        <begin position="51"/>
        <end position="333"/>
    </location>
</feature>
<keyword evidence="2" id="KW-0378">Hydrolase</keyword>
<accession>A0A2P1PZD6</accession>
<name>A0A2P1PZD6_9GAMM</name>
<organism evidence="2 3">
    <name type="scientific">Ahniella affigens</name>
    <dbReference type="NCBI Taxonomy" id="2021234"/>
    <lineage>
        <taxon>Bacteria</taxon>
        <taxon>Pseudomonadati</taxon>
        <taxon>Pseudomonadota</taxon>
        <taxon>Gammaproteobacteria</taxon>
        <taxon>Lysobacterales</taxon>
        <taxon>Rhodanobacteraceae</taxon>
        <taxon>Ahniella</taxon>
    </lineage>
</organism>
<protein>
    <submittedName>
        <fullName evidence="2">Serine hydrolase</fullName>
    </submittedName>
</protein>
<evidence type="ECO:0000313" key="2">
    <source>
        <dbReference type="EMBL" id="AVQ00223.1"/>
    </source>
</evidence>
<dbReference type="InterPro" id="IPR050789">
    <property type="entry name" value="Diverse_Enzym_Activities"/>
</dbReference>
<dbReference type="GO" id="GO:0016787">
    <property type="term" value="F:hydrolase activity"/>
    <property type="evidence" value="ECO:0007669"/>
    <property type="project" value="UniProtKB-KW"/>
</dbReference>
<proteinExistence type="predicted"/>
<gene>
    <name evidence="2" type="ORF">C7S18_21890</name>
</gene>
<sequence length="362" mass="39468">MVPALVGAATKDAKPDWIEASPKALHLDPDALAALDQQIQNGAYQKITSILIARHGQLGFERYYDEGGAAALRNTRSVTKTVTSMLTGIAIDQGHIRDVDARLLPLLARPSPPANPDPRKDAMRIEDVLTMSGPLECDDWSEHSRGNEERMYLIEDWVGFFVDLPIQGYPAWIPKPADSPYGRSFRYCTAGVTTLGQAVQNAVGMPLPEFAARHLFEPLGIQSVSWQYSPLGLAQGGGGLSLRSRDLLKLAQLYLDDGMYRHTEVVSADWVKASSTAHAQVEAAPKIDYGYLWWLLDLPLANGETIHLVAMNGTGGNTVLYVPSLDASIVVTTENYDVQGAPRLTLKLLSELVIPAIVSESH</sequence>
<dbReference type="InterPro" id="IPR012338">
    <property type="entry name" value="Beta-lactam/transpept-like"/>
</dbReference>
<reference evidence="2 3" key="2">
    <citation type="submission" date="2018-03" db="EMBL/GenBank/DDBJ databases">
        <authorList>
            <person name="Keele B.F."/>
        </authorList>
    </citation>
    <scope>NUCLEOTIDE SEQUENCE [LARGE SCALE GENOMIC DNA]</scope>
    <source>
        <strain evidence="2 3">D13</strain>
    </source>
</reference>
<dbReference type="Proteomes" id="UP000241074">
    <property type="component" value="Chromosome"/>
</dbReference>
<dbReference type="InterPro" id="IPR001466">
    <property type="entry name" value="Beta-lactam-related"/>
</dbReference>
<reference evidence="2 3" key="1">
    <citation type="submission" date="2018-03" db="EMBL/GenBank/DDBJ databases">
        <title>Ahniella affigens gen. nov., sp. nov., a gammaproteobacterium isolated from sandy soil near a stream.</title>
        <authorList>
            <person name="Ko Y."/>
            <person name="Kim J.-H."/>
        </authorList>
    </citation>
    <scope>NUCLEOTIDE SEQUENCE [LARGE SCALE GENOMIC DNA]</scope>
    <source>
        <strain evidence="2 3">D13</strain>
    </source>
</reference>
<dbReference type="PANTHER" id="PTHR43283">
    <property type="entry name" value="BETA-LACTAMASE-RELATED"/>
    <property type="match status" value="1"/>
</dbReference>
<dbReference type="SUPFAM" id="SSF56601">
    <property type="entry name" value="beta-lactamase/transpeptidase-like"/>
    <property type="match status" value="1"/>
</dbReference>